<gene>
    <name evidence="1" type="ORF">UFOVP787_139</name>
</gene>
<protein>
    <submittedName>
        <fullName evidence="1">Uncharacterized protein</fullName>
    </submittedName>
</protein>
<organism evidence="1">
    <name type="scientific">uncultured Caudovirales phage</name>
    <dbReference type="NCBI Taxonomy" id="2100421"/>
    <lineage>
        <taxon>Viruses</taxon>
        <taxon>Duplodnaviria</taxon>
        <taxon>Heunggongvirae</taxon>
        <taxon>Uroviricota</taxon>
        <taxon>Caudoviricetes</taxon>
        <taxon>Peduoviridae</taxon>
        <taxon>Maltschvirus</taxon>
        <taxon>Maltschvirus maltsch</taxon>
    </lineage>
</organism>
<proteinExistence type="predicted"/>
<accession>A0A6J5NYR2</accession>
<evidence type="ECO:0000313" key="1">
    <source>
        <dbReference type="EMBL" id="CAB4162836.1"/>
    </source>
</evidence>
<name>A0A6J5NYR2_9CAUD</name>
<reference evidence="1" key="1">
    <citation type="submission" date="2020-04" db="EMBL/GenBank/DDBJ databases">
        <authorList>
            <person name="Chiriac C."/>
            <person name="Salcher M."/>
            <person name="Ghai R."/>
            <person name="Kavagutti S V."/>
        </authorList>
    </citation>
    <scope>NUCLEOTIDE SEQUENCE</scope>
</reference>
<dbReference type="EMBL" id="LR796734">
    <property type="protein sequence ID" value="CAB4162836.1"/>
    <property type="molecule type" value="Genomic_DNA"/>
</dbReference>
<sequence length="53" mass="6230">MENNMENNNVNLEVTIEEANYLLFALSKMPFDQVYVLIDKLKKQAEEQIKPTQ</sequence>